<accession>A0A7G9GLU7</accession>
<name>A0A7G9GLU7_9FIRM</name>
<dbReference type="RefSeq" id="WP_117452065.1">
    <property type="nucleotide sequence ID" value="NZ_CP060636.1"/>
</dbReference>
<protein>
    <submittedName>
        <fullName evidence="1">Uncharacterized protein</fullName>
    </submittedName>
</protein>
<organism evidence="1 2">
    <name type="scientific">[Eubacterium] hominis</name>
    <dbReference type="NCBI Taxonomy" id="2764325"/>
    <lineage>
        <taxon>Bacteria</taxon>
        <taxon>Bacillati</taxon>
        <taxon>Bacillota</taxon>
        <taxon>Erysipelotrichia</taxon>
        <taxon>Erysipelotrichales</taxon>
        <taxon>Erysipelotrichaceae</taxon>
        <taxon>Amedibacillus</taxon>
    </lineage>
</organism>
<dbReference type="KEGG" id="ehn:H9Q80_16250"/>
<dbReference type="AlphaFoldDB" id="A0A7G9GLU7"/>
<dbReference type="EMBL" id="CP060636">
    <property type="protein sequence ID" value="QNM11779.1"/>
    <property type="molecule type" value="Genomic_DNA"/>
</dbReference>
<sequence length="125" mass="15118">MSKMEYEQMKHELLQLKEYGYEIYASDNREYDWFFVVTPKQNLLYIKKGYLFGFNVYLEYIPSIKYGSCCTCNDNDEDVRNIDLQTIQKLEKKGLDFAHELGAQLYKNIEQAKKHIWKFEEFKKL</sequence>
<evidence type="ECO:0000313" key="2">
    <source>
        <dbReference type="Proteomes" id="UP000515856"/>
    </source>
</evidence>
<dbReference type="Proteomes" id="UP000515856">
    <property type="component" value="Chromosome"/>
</dbReference>
<proteinExistence type="predicted"/>
<keyword evidence="2" id="KW-1185">Reference proteome</keyword>
<evidence type="ECO:0000313" key="1">
    <source>
        <dbReference type="EMBL" id="QNM11779.1"/>
    </source>
</evidence>
<reference evidence="1 2" key="1">
    <citation type="submission" date="2020-08" db="EMBL/GenBank/DDBJ databases">
        <authorList>
            <person name="Liu C."/>
            <person name="Sun Q."/>
        </authorList>
    </citation>
    <scope>NUCLEOTIDE SEQUENCE [LARGE SCALE GENOMIC DNA]</scope>
    <source>
        <strain evidence="1 2">NSJ-61</strain>
    </source>
</reference>
<gene>
    <name evidence="1" type="ORF">H9Q80_16250</name>
</gene>